<evidence type="ECO:0000259" key="2">
    <source>
        <dbReference type="Pfam" id="PF25055"/>
    </source>
</evidence>
<dbReference type="EMBL" id="OX459124">
    <property type="protein sequence ID" value="CAI9112609.1"/>
    <property type="molecule type" value="Genomic_DNA"/>
</dbReference>
<dbReference type="InterPro" id="IPR011989">
    <property type="entry name" value="ARM-like"/>
</dbReference>
<evidence type="ECO:0000313" key="3">
    <source>
        <dbReference type="EMBL" id="CAI9112609.1"/>
    </source>
</evidence>
<dbReference type="Proteomes" id="UP001161247">
    <property type="component" value="Chromosome 7"/>
</dbReference>
<evidence type="ECO:0000256" key="1">
    <source>
        <dbReference type="ARBA" id="ARBA00022737"/>
    </source>
</evidence>
<keyword evidence="4" id="KW-1185">Reference proteome</keyword>
<reference evidence="3" key="1">
    <citation type="submission" date="2023-03" db="EMBL/GenBank/DDBJ databases">
        <authorList>
            <person name="Julca I."/>
        </authorList>
    </citation>
    <scope>NUCLEOTIDE SEQUENCE</scope>
</reference>
<evidence type="ECO:0000313" key="4">
    <source>
        <dbReference type="Proteomes" id="UP001161247"/>
    </source>
</evidence>
<dbReference type="AlphaFoldDB" id="A0AAV1DY46"/>
<keyword evidence="1" id="KW-0677">Repeat</keyword>
<dbReference type="SUPFAM" id="SSF48371">
    <property type="entry name" value="ARM repeat"/>
    <property type="match status" value="1"/>
</dbReference>
<name>A0AAV1DY46_OLDCO</name>
<dbReference type="InterPro" id="IPR000225">
    <property type="entry name" value="Armadillo"/>
</dbReference>
<dbReference type="Pfam" id="PF00514">
    <property type="entry name" value="Arm"/>
    <property type="match status" value="1"/>
</dbReference>
<dbReference type="InterPro" id="IPR056694">
    <property type="entry name" value="DUF7792"/>
</dbReference>
<feature type="domain" description="DUF7792" evidence="2">
    <location>
        <begin position="10"/>
        <end position="136"/>
    </location>
</feature>
<organism evidence="3 4">
    <name type="scientific">Oldenlandia corymbosa var. corymbosa</name>
    <dbReference type="NCBI Taxonomy" id="529605"/>
    <lineage>
        <taxon>Eukaryota</taxon>
        <taxon>Viridiplantae</taxon>
        <taxon>Streptophyta</taxon>
        <taxon>Embryophyta</taxon>
        <taxon>Tracheophyta</taxon>
        <taxon>Spermatophyta</taxon>
        <taxon>Magnoliopsida</taxon>
        <taxon>eudicotyledons</taxon>
        <taxon>Gunneridae</taxon>
        <taxon>Pentapetalae</taxon>
        <taxon>asterids</taxon>
        <taxon>lamiids</taxon>
        <taxon>Gentianales</taxon>
        <taxon>Rubiaceae</taxon>
        <taxon>Rubioideae</taxon>
        <taxon>Spermacoceae</taxon>
        <taxon>Hedyotis-Oldenlandia complex</taxon>
        <taxon>Oldenlandia</taxon>
    </lineage>
</organism>
<dbReference type="Pfam" id="PF25055">
    <property type="entry name" value="DUF7792"/>
    <property type="match status" value="1"/>
</dbReference>
<accession>A0AAV1DY46</accession>
<gene>
    <name evidence="3" type="ORF">OLC1_LOCUS19770</name>
</gene>
<proteinExistence type="predicted"/>
<dbReference type="SMART" id="SM00185">
    <property type="entry name" value="ARM"/>
    <property type="match status" value="3"/>
</dbReference>
<dbReference type="PANTHER" id="PTHR46168:SF15">
    <property type="entry name" value="ARMADILLO REPEAT-CONTAINING DOMAIN-CONTAINING PROTEIN"/>
    <property type="match status" value="1"/>
</dbReference>
<dbReference type="PANTHER" id="PTHR46168">
    <property type="entry name" value="ARMADILLO REPEAT ONLY 4"/>
    <property type="match status" value="1"/>
</dbReference>
<dbReference type="Gene3D" id="1.25.10.10">
    <property type="entry name" value="Leucine-rich Repeat Variant"/>
    <property type="match status" value="2"/>
</dbReference>
<protein>
    <submittedName>
        <fullName evidence="3">OLC1v1013077C1</fullName>
    </submittedName>
</protein>
<dbReference type="InterPro" id="IPR016024">
    <property type="entry name" value="ARM-type_fold"/>
</dbReference>
<sequence length="604" mass="67305">MADEQEISIQQQLSLQILLSNRIVKSAKEAESSKSECTELSLLLHQLIELLVSLARLATTIPAAAFYDRPFRRVTFDLSKTLQRAFTLTRRCKHRKSAKNVIRSMFSISTSADVDKVSILLKTSIADLKWLHAVYDFNSGSFNISLPPMACNDPILAWVWSYIVVLHMGSMKERTDAAQELAAIALINDRNKKIIIDENGIGPLLKLLKESVTGEAQIAAATALFNLGNSRDRVRLIANNDNHGVSTIVKLLFEMPPMSVLVELVSLIWGMAEFDDVVKEEFGRQNVVRPLVTLLGMDSEDEVKKEEPKRTNSMHSVVLMNRQITRNVSGSVYGNSKSLNYGNRWDKEREREMESPEVKLKLKENCAMALWKLVKGSLLNGKKIMETKGLLVLAKIIEKEKGVLQINCLMTVMELAAVAEYNGELRRTAFKPNSPVAKAVLDQLLRVINEDKDPHLLIPAIRAIGCLARTFPAKEARIIEPLVALLGNGNGEVVREVALALGKFVRPDNFNCFEHSKAVAEFDGVAKLVELLRANKGSQFHVLLLLCYLAIHAGDNKAFEQAQVLSVFDGDTRHTLGQYPDLCDLFAKARQHLILYQAQAGALV</sequence>